<comment type="similarity">
    <text evidence="8">Belongs to the TsuA/YedE (TC 9.B.102) family.</text>
</comment>
<keyword evidence="3" id="KW-1003">Cell membrane</keyword>
<evidence type="ECO:0000256" key="4">
    <source>
        <dbReference type="ARBA" id="ARBA00022519"/>
    </source>
</evidence>
<dbReference type="RefSeq" id="WP_193183679.1">
    <property type="nucleotide sequence ID" value="NZ_JACVXA010000041.1"/>
</dbReference>
<feature type="transmembrane region" description="Helical" evidence="9">
    <location>
        <begin position="6"/>
        <end position="24"/>
    </location>
</feature>
<feature type="transmembrane region" description="Helical" evidence="9">
    <location>
        <begin position="118"/>
        <end position="139"/>
    </location>
</feature>
<keyword evidence="7 9" id="KW-0472">Membrane</keyword>
<keyword evidence="2" id="KW-0813">Transport</keyword>
<evidence type="ECO:0000256" key="7">
    <source>
        <dbReference type="ARBA" id="ARBA00023136"/>
    </source>
</evidence>
<dbReference type="Pfam" id="PF04143">
    <property type="entry name" value="Sulf_transp"/>
    <property type="match status" value="1"/>
</dbReference>
<accession>A0A8J6Z0B5</accession>
<keyword evidence="4" id="KW-0997">Cell inner membrane</keyword>
<feature type="transmembrane region" description="Helical" evidence="9">
    <location>
        <begin position="78"/>
        <end position="98"/>
    </location>
</feature>
<evidence type="ECO:0000256" key="9">
    <source>
        <dbReference type="SAM" id="Phobius"/>
    </source>
</evidence>
<comment type="caution">
    <text evidence="10">The sequence shown here is derived from an EMBL/GenBank/DDBJ whole genome shotgun (WGS) entry which is preliminary data.</text>
</comment>
<evidence type="ECO:0000313" key="10">
    <source>
        <dbReference type="EMBL" id="MBE3639203.1"/>
    </source>
</evidence>
<evidence type="ECO:0000256" key="2">
    <source>
        <dbReference type="ARBA" id="ARBA00022448"/>
    </source>
</evidence>
<keyword evidence="11" id="KW-1185">Reference proteome</keyword>
<evidence type="ECO:0000256" key="6">
    <source>
        <dbReference type="ARBA" id="ARBA00022989"/>
    </source>
</evidence>
<evidence type="ECO:0000256" key="8">
    <source>
        <dbReference type="ARBA" id="ARBA00035655"/>
    </source>
</evidence>
<dbReference type="Proteomes" id="UP000609121">
    <property type="component" value="Unassembled WGS sequence"/>
</dbReference>
<comment type="subcellular location">
    <subcellularLocation>
        <location evidence="1">Cell inner membrane</location>
        <topology evidence="1">Multi-pass membrane protein</topology>
    </subcellularLocation>
</comment>
<evidence type="ECO:0000256" key="5">
    <source>
        <dbReference type="ARBA" id="ARBA00022692"/>
    </source>
</evidence>
<name>A0A8J6Z0B5_9RHOB</name>
<protein>
    <submittedName>
        <fullName evidence="10">YeeE/YedE family protein</fullName>
    </submittedName>
</protein>
<dbReference type="PANTHER" id="PTHR30574">
    <property type="entry name" value="INNER MEMBRANE PROTEIN YEDE"/>
    <property type="match status" value="1"/>
</dbReference>
<proteinExistence type="inferred from homology"/>
<reference evidence="10" key="1">
    <citation type="submission" date="2020-09" db="EMBL/GenBank/DDBJ databases">
        <title>A novel bacterium of genus Mangrovicoccus, isolated from South China Sea.</title>
        <authorList>
            <person name="Huang H."/>
            <person name="Mo K."/>
            <person name="Hu Y."/>
        </authorList>
    </citation>
    <scope>NUCLEOTIDE SEQUENCE</scope>
    <source>
        <strain evidence="10">HB182678</strain>
    </source>
</reference>
<feature type="transmembrane region" description="Helical" evidence="9">
    <location>
        <begin position="52"/>
        <end position="72"/>
    </location>
</feature>
<sequence length="142" mass="13875">MQAEWAAGLAGGLMIGAAAVLLLWGNGRIMGASGILGGAVDGSGRADLGERAAFLAGLVGAPLIVVLIRGGAPQITPVDSPVLLILAGLLVGFGTRLANGCTSGHGVCGISRLSRRGIAATVAYLAAGGISLLAVRHLLGLS</sequence>
<dbReference type="GO" id="GO:0005886">
    <property type="term" value="C:plasma membrane"/>
    <property type="evidence" value="ECO:0007669"/>
    <property type="project" value="UniProtKB-SubCell"/>
</dbReference>
<keyword evidence="5 9" id="KW-0812">Transmembrane</keyword>
<evidence type="ECO:0000313" key="11">
    <source>
        <dbReference type="Proteomes" id="UP000609121"/>
    </source>
</evidence>
<dbReference type="PANTHER" id="PTHR30574:SF1">
    <property type="entry name" value="SULPHUR TRANSPORT DOMAIN-CONTAINING PROTEIN"/>
    <property type="match status" value="1"/>
</dbReference>
<organism evidence="10 11">
    <name type="scientific">Mangrovicoccus algicola</name>
    <dbReference type="NCBI Taxonomy" id="2771008"/>
    <lineage>
        <taxon>Bacteria</taxon>
        <taxon>Pseudomonadati</taxon>
        <taxon>Pseudomonadota</taxon>
        <taxon>Alphaproteobacteria</taxon>
        <taxon>Rhodobacterales</taxon>
        <taxon>Paracoccaceae</taxon>
        <taxon>Mangrovicoccus</taxon>
    </lineage>
</organism>
<evidence type="ECO:0000256" key="3">
    <source>
        <dbReference type="ARBA" id="ARBA00022475"/>
    </source>
</evidence>
<dbReference type="AlphaFoldDB" id="A0A8J6Z0B5"/>
<dbReference type="EMBL" id="JACVXA010000041">
    <property type="protein sequence ID" value="MBE3639203.1"/>
    <property type="molecule type" value="Genomic_DNA"/>
</dbReference>
<dbReference type="InterPro" id="IPR007272">
    <property type="entry name" value="Sulf_transp_TsuA/YedE"/>
</dbReference>
<keyword evidence="6 9" id="KW-1133">Transmembrane helix</keyword>
<gene>
    <name evidence="10" type="ORF">ICN82_13440</name>
</gene>
<evidence type="ECO:0000256" key="1">
    <source>
        <dbReference type="ARBA" id="ARBA00004429"/>
    </source>
</evidence>